<dbReference type="Proteomes" id="UP000178690">
    <property type="component" value="Unassembled WGS sequence"/>
</dbReference>
<comment type="subcellular location">
    <subcellularLocation>
        <location evidence="1">Membrane</location>
        <topology evidence="1">Multi-pass membrane protein</topology>
    </subcellularLocation>
</comment>
<feature type="transmembrane region" description="Helical" evidence="5">
    <location>
        <begin position="232"/>
        <end position="262"/>
    </location>
</feature>
<evidence type="ECO:0000256" key="3">
    <source>
        <dbReference type="ARBA" id="ARBA00022989"/>
    </source>
</evidence>
<keyword evidence="4 5" id="KW-0472">Membrane</keyword>
<proteinExistence type="predicted"/>
<evidence type="ECO:0000259" key="6">
    <source>
        <dbReference type="Pfam" id="PF04932"/>
    </source>
</evidence>
<dbReference type="AlphaFoldDB" id="A0A1G2PLY4"/>
<feature type="transmembrane region" description="Helical" evidence="5">
    <location>
        <begin position="30"/>
        <end position="49"/>
    </location>
</feature>
<feature type="transmembrane region" description="Helical" evidence="5">
    <location>
        <begin position="7"/>
        <end position="24"/>
    </location>
</feature>
<accession>A0A1G2PLY4</accession>
<feature type="transmembrane region" description="Helical" evidence="5">
    <location>
        <begin position="86"/>
        <end position="107"/>
    </location>
</feature>
<dbReference type="InterPro" id="IPR051533">
    <property type="entry name" value="WaaL-like"/>
</dbReference>
<feature type="transmembrane region" description="Helical" evidence="5">
    <location>
        <begin position="56"/>
        <end position="74"/>
    </location>
</feature>
<name>A0A1G2PLY4_TERXR</name>
<evidence type="ECO:0000313" key="8">
    <source>
        <dbReference type="Proteomes" id="UP000178690"/>
    </source>
</evidence>
<dbReference type="EMBL" id="MHST01000011">
    <property type="protein sequence ID" value="OHA49345.1"/>
    <property type="molecule type" value="Genomic_DNA"/>
</dbReference>
<feature type="transmembrane region" description="Helical" evidence="5">
    <location>
        <begin position="274"/>
        <end position="297"/>
    </location>
</feature>
<feature type="transmembrane region" description="Helical" evidence="5">
    <location>
        <begin position="127"/>
        <end position="145"/>
    </location>
</feature>
<feature type="transmembrane region" description="Helical" evidence="5">
    <location>
        <begin position="157"/>
        <end position="185"/>
    </location>
</feature>
<evidence type="ECO:0000313" key="7">
    <source>
        <dbReference type="EMBL" id="OHA49345.1"/>
    </source>
</evidence>
<dbReference type="PANTHER" id="PTHR37422">
    <property type="entry name" value="TEICHURONIC ACID BIOSYNTHESIS PROTEIN TUAE"/>
    <property type="match status" value="1"/>
</dbReference>
<keyword evidence="2 5" id="KW-0812">Transmembrane</keyword>
<evidence type="ECO:0000256" key="2">
    <source>
        <dbReference type="ARBA" id="ARBA00022692"/>
    </source>
</evidence>
<sequence length="443" mass="48052">MDIELTSWWQLLVVAIGVGGEVFLAFRRPAFGATAVVFLLPVYLLRIRIAPFPTNVLELLLLGFAAGYAIRVLVGRERPSFPSSSPVFWSALALIAVGAVLGTLHALRISGIESASARTILGALKGFLGEPILFVILLSAIASSWPRAFSTALRGYVWGAAAIAAAALGSGIAAFLAHCSGEAFLCHTLTFDGRLRFLYGSPNELAMYLLPAALLVLGIEDWGWGIGKKARWAVFGLFFGALFWTQSLGALGAAAAGVIFLFAFRYRRRAAEWFAYAAITISALVPFASAALADFLIRESERSSFASRVMIWRSAITLVREQWFFGIGPGAFQPQYLALQGRFPQYLEWAVPQPHNLFLSLWLGAGLFGLLGFLALLIATFRRARFQSTSPLTRAALSALAALTVVGSVDTPFWRNDMGIVFFLLFAVALRFPPDAEPGSPFR</sequence>
<reference evidence="7 8" key="1">
    <citation type="journal article" date="2016" name="Nat. Commun.">
        <title>Thousands of microbial genomes shed light on interconnected biogeochemical processes in an aquifer system.</title>
        <authorList>
            <person name="Anantharaman K."/>
            <person name="Brown C.T."/>
            <person name="Hug L.A."/>
            <person name="Sharon I."/>
            <person name="Castelle C.J."/>
            <person name="Probst A.J."/>
            <person name="Thomas B.C."/>
            <person name="Singh A."/>
            <person name="Wilkins M.J."/>
            <person name="Karaoz U."/>
            <person name="Brodie E.L."/>
            <person name="Williams K.H."/>
            <person name="Hubbard S.S."/>
            <person name="Banfield J.F."/>
        </authorList>
    </citation>
    <scope>NUCLEOTIDE SEQUENCE [LARGE SCALE GENOMIC DNA]</scope>
    <source>
        <strain evidence="8">RIFCSPHIGHO2_01_FULL_58_15</strain>
    </source>
</reference>
<dbReference type="Pfam" id="PF04932">
    <property type="entry name" value="Wzy_C"/>
    <property type="match status" value="1"/>
</dbReference>
<feature type="domain" description="O-antigen ligase-related" evidence="6">
    <location>
        <begin position="234"/>
        <end position="374"/>
    </location>
</feature>
<dbReference type="STRING" id="1802363.A2682_01530"/>
<evidence type="ECO:0000256" key="1">
    <source>
        <dbReference type="ARBA" id="ARBA00004141"/>
    </source>
</evidence>
<evidence type="ECO:0000256" key="5">
    <source>
        <dbReference type="SAM" id="Phobius"/>
    </source>
</evidence>
<protein>
    <recommendedName>
        <fullName evidence="6">O-antigen ligase-related domain-containing protein</fullName>
    </recommendedName>
</protein>
<gene>
    <name evidence="7" type="ORF">A2682_01530</name>
</gene>
<feature type="transmembrane region" description="Helical" evidence="5">
    <location>
        <begin position="357"/>
        <end position="379"/>
    </location>
</feature>
<keyword evidence="3 5" id="KW-1133">Transmembrane helix</keyword>
<organism evidence="7 8">
    <name type="scientific">Terrybacteria sp. (strain RIFCSPHIGHO2_01_FULL_58_15)</name>
    <dbReference type="NCBI Taxonomy" id="1802363"/>
    <lineage>
        <taxon>Bacteria</taxon>
        <taxon>Candidatus Terryibacteriota</taxon>
    </lineage>
</organism>
<comment type="caution">
    <text evidence="7">The sequence shown here is derived from an EMBL/GenBank/DDBJ whole genome shotgun (WGS) entry which is preliminary data.</text>
</comment>
<dbReference type="InterPro" id="IPR007016">
    <property type="entry name" value="O-antigen_ligase-rel_domated"/>
</dbReference>
<dbReference type="GO" id="GO:0016020">
    <property type="term" value="C:membrane"/>
    <property type="evidence" value="ECO:0007669"/>
    <property type="project" value="UniProtKB-SubCell"/>
</dbReference>
<dbReference type="PANTHER" id="PTHR37422:SF13">
    <property type="entry name" value="LIPOPOLYSACCHARIDE BIOSYNTHESIS PROTEIN PA4999-RELATED"/>
    <property type="match status" value="1"/>
</dbReference>
<evidence type="ECO:0000256" key="4">
    <source>
        <dbReference type="ARBA" id="ARBA00023136"/>
    </source>
</evidence>
<feature type="transmembrane region" description="Helical" evidence="5">
    <location>
        <begin position="205"/>
        <end position="226"/>
    </location>
</feature>
<feature type="transmembrane region" description="Helical" evidence="5">
    <location>
        <begin position="391"/>
        <end position="407"/>
    </location>
</feature>